<dbReference type="SUPFAM" id="SSF53597">
    <property type="entry name" value="Dihydrofolate reductase-like"/>
    <property type="match status" value="1"/>
</dbReference>
<dbReference type="InterPro" id="IPR001796">
    <property type="entry name" value="DHFR_dom"/>
</dbReference>
<dbReference type="AlphaFoldDB" id="A0A443IS49"/>
<evidence type="ECO:0000256" key="7">
    <source>
        <dbReference type="ARBA" id="ARBA00025067"/>
    </source>
</evidence>
<evidence type="ECO:0000256" key="9">
    <source>
        <dbReference type="RuleBase" id="RU004474"/>
    </source>
</evidence>
<dbReference type="Gene3D" id="3.40.430.10">
    <property type="entry name" value="Dihydrofolate Reductase, subunit A"/>
    <property type="match status" value="1"/>
</dbReference>
<evidence type="ECO:0000256" key="2">
    <source>
        <dbReference type="ARBA" id="ARBA00009539"/>
    </source>
</evidence>
<evidence type="ECO:0000259" key="10">
    <source>
        <dbReference type="PROSITE" id="PS51330"/>
    </source>
</evidence>
<keyword evidence="6 8" id="KW-0560">Oxidoreductase</keyword>
<keyword evidence="4 8" id="KW-0554">One-carbon metabolism</keyword>
<dbReference type="PANTHER" id="PTHR48069">
    <property type="entry name" value="DIHYDROFOLATE REDUCTASE"/>
    <property type="match status" value="1"/>
</dbReference>
<dbReference type="FunFam" id="3.40.430.10:FF:000001">
    <property type="entry name" value="Dihydrofolate reductase"/>
    <property type="match status" value="1"/>
</dbReference>
<comment type="function">
    <text evidence="7 8">Key enzyme in folate metabolism. Catalyzes an essential reaction for de novo glycine and purine synthesis, and for DNA precursor synthesis.</text>
</comment>
<evidence type="ECO:0000256" key="5">
    <source>
        <dbReference type="ARBA" id="ARBA00022857"/>
    </source>
</evidence>
<protein>
    <recommendedName>
        <fullName evidence="3 8">Dihydrofolate reductase</fullName>
        <ecNumber evidence="3 8">1.5.1.3</ecNumber>
    </recommendedName>
</protein>
<dbReference type="EC" id="1.5.1.3" evidence="3 8"/>
<evidence type="ECO:0000256" key="8">
    <source>
        <dbReference type="PIRNR" id="PIRNR000194"/>
    </source>
</evidence>
<proteinExistence type="inferred from homology"/>
<comment type="caution">
    <text evidence="11">The sequence shown here is derived from an EMBL/GenBank/DDBJ whole genome shotgun (WGS) entry which is preliminary data.</text>
</comment>
<organism evidence="11 12">
    <name type="scientific">Siminovitchia fortis</name>
    <dbReference type="NCBI Taxonomy" id="254758"/>
    <lineage>
        <taxon>Bacteria</taxon>
        <taxon>Bacillati</taxon>
        <taxon>Bacillota</taxon>
        <taxon>Bacilli</taxon>
        <taxon>Bacillales</taxon>
        <taxon>Bacillaceae</taxon>
        <taxon>Siminovitchia</taxon>
    </lineage>
</organism>
<dbReference type="PRINTS" id="PR00070">
    <property type="entry name" value="DHFR"/>
</dbReference>
<evidence type="ECO:0000256" key="4">
    <source>
        <dbReference type="ARBA" id="ARBA00022563"/>
    </source>
</evidence>
<dbReference type="GO" id="GO:0046654">
    <property type="term" value="P:tetrahydrofolate biosynthetic process"/>
    <property type="evidence" value="ECO:0007669"/>
    <property type="project" value="UniProtKB-UniPathway"/>
</dbReference>
<dbReference type="EMBL" id="QYTU02000019">
    <property type="protein sequence ID" value="RWR10382.1"/>
    <property type="molecule type" value="Genomic_DNA"/>
</dbReference>
<evidence type="ECO:0000313" key="11">
    <source>
        <dbReference type="EMBL" id="RWR10382.1"/>
    </source>
</evidence>
<dbReference type="UniPathway" id="UPA00077">
    <property type="reaction ID" value="UER00158"/>
</dbReference>
<dbReference type="GO" id="GO:0046452">
    <property type="term" value="P:dihydrofolate metabolic process"/>
    <property type="evidence" value="ECO:0007669"/>
    <property type="project" value="TreeGrafter"/>
</dbReference>
<dbReference type="PROSITE" id="PS51330">
    <property type="entry name" value="DHFR_2"/>
    <property type="match status" value="1"/>
</dbReference>
<evidence type="ECO:0000256" key="3">
    <source>
        <dbReference type="ARBA" id="ARBA00012856"/>
    </source>
</evidence>
<dbReference type="GO" id="GO:0046655">
    <property type="term" value="P:folic acid metabolic process"/>
    <property type="evidence" value="ECO:0007669"/>
    <property type="project" value="TreeGrafter"/>
</dbReference>
<dbReference type="InterPro" id="IPR012259">
    <property type="entry name" value="DHFR"/>
</dbReference>
<accession>A0A443IS49</accession>
<dbReference type="InterPro" id="IPR017925">
    <property type="entry name" value="DHFR_CS"/>
</dbReference>
<reference evidence="11" key="1">
    <citation type="submission" date="2018-12" db="EMBL/GenBank/DDBJ databases">
        <authorList>
            <person name="Sun L."/>
            <person name="Chen Z."/>
        </authorList>
    </citation>
    <scope>NUCLEOTIDE SEQUENCE [LARGE SCALE GENOMIC DNA]</scope>
    <source>
        <strain evidence="11">DSM 16012</strain>
    </source>
</reference>
<dbReference type="Proteomes" id="UP000273811">
    <property type="component" value="Unassembled WGS sequence"/>
</dbReference>
<dbReference type="PROSITE" id="PS00075">
    <property type="entry name" value="DHFR_1"/>
    <property type="match status" value="1"/>
</dbReference>
<evidence type="ECO:0000313" key="12">
    <source>
        <dbReference type="Proteomes" id="UP000273811"/>
    </source>
</evidence>
<dbReference type="CDD" id="cd00209">
    <property type="entry name" value="DHFR"/>
    <property type="match status" value="1"/>
</dbReference>
<gene>
    <name evidence="11" type="ORF">D4N35_009780</name>
</gene>
<evidence type="ECO:0000256" key="1">
    <source>
        <dbReference type="ARBA" id="ARBA00004903"/>
    </source>
</evidence>
<comment type="similarity">
    <text evidence="2 8 9">Belongs to the dihydrofolate reductase family.</text>
</comment>
<dbReference type="GO" id="GO:0004146">
    <property type="term" value="F:dihydrofolate reductase activity"/>
    <property type="evidence" value="ECO:0007669"/>
    <property type="project" value="UniProtKB-EC"/>
</dbReference>
<dbReference type="InterPro" id="IPR024072">
    <property type="entry name" value="DHFR-like_dom_sf"/>
</dbReference>
<dbReference type="GO" id="GO:0005829">
    <property type="term" value="C:cytosol"/>
    <property type="evidence" value="ECO:0007669"/>
    <property type="project" value="TreeGrafter"/>
</dbReference>
<dbReference type="GO" id="GO:0070401">
    <property type="term" value="F:NADP+ binding"/>
    <property type="evidence" value="ECO:0007669"/>
    <property type="project" value="UniProtKB-ARBA"/>
</dbReference>
<dbReference type="Pfam" id="PF00186">
    <property type="entry name" value="DHFR_1"/>
    <property type="match status" value="1"/>
</dbReference>
<dbReference type="RefSeq" id="WP_120072980.1">
    <property type="nucleotide sequence ID" value="NZ_CP126113.1"/>
</dbReference>
<dbReference type="PIRSF" id="PIRSF000194">
    <property type="entry name" value="DHFR"/>
    <property type="match status" value="1"/>
</dbReference>
<feature type="domain" description="DHFR" evidence="10">
    <location>
        <begin position="1"/>
        <end position="160"/>
    </location>
</feature>
<keyword evidence="5 8" id="KW-0521">NADP</keyword>
<sequence length="161" mass="19010">MISFLWAQDENGLIGNNNELPWRLPADLKYFKKTTMGHPIVMGRKTYESIGRPLPERTNIILTRDEEYRAEGCLVFHTKEKLLEWIEENGSEVFITGGSEIFKLFLDVADRLYVTKIRAAFEGDTYFPKMDWEKWRLISAVKGPKDDKNPYDYEFQIYERD</sequence>
<dbReference type="OrthoDB" id="9804315at2"/>
<comment type="pathway">
    <text evidence="1 8">Cofactor biosynthesis; tetrahydrofolate biosynthesis; 5,6,7,8-tetrahydrofolate from 7,8-dihydrofolate: step 1/1.</text>
</comment>
<dbReference type="GO" id="GO:0006730">
    <property type="term" value="P:one-carbon metabolic process"/>
    <property type="evidence" value="ECO:0007669"/>
    <property type="project" value="UniProtKB-KW"/>
</dbReference>
<comment type="catalytic activity">
    <reaction evidence="8">
        <text>(6S)-5,6,7,8-tetrahydrofolate + NADP(+) = 7,8-dihydrofolate + NADPH + H(+)</text>
        <dbReference type="Rhea" id="RHEA:15009"/>
        <dbReference type="ChEBI" id="CHEBI:15378"/>
        <dbReference type="ChEBI" id="CHEBI:57451"/>
        <dbReference type="ChEBI" id="CHEBI:57453"/>
        <dbReference type="ChEBI" id="CHEBI:57783"/>
        <dbReference type="ChEBI" id="CHEBI:58349"/>
        <dbReference type="EC" id="1.5.1.3"/>
    </reaction>
</comment>
<dbReference type="PANTHER" id="PTHR48069:SF3">
    <property type="entry name" value="DIHYDROFOLATE REDUCTASE"/>
    <property type="match status" value="1"/>
</dbReference>
<evidence type="ECO:0000256" key="6">
    <source>
        <dbReference type="ARBA" id="ARBA00023002"/>
    </source>
</evidence>
<keyword evidence="12" id="KW-1185">Reference proteome</keyword>
<name>A0A443IS49_9BACI</name>